<dbReference type="SMART" id="SM00429">
    <property type="entry name" value="IPT"/>
    <property type="match status" value="11"/>
</dbReference>
<organism evidence="3 4">
    <name type="scientific">Paenibacillus glucanolyticus</name>
    <dbReference type="NCBI Taxonomy" id="59843"/>
    <lineage>
        <taxon>Bacteria</taxon>
        <taxon>Bacillati</taxon>
        <taxon>Bacillota</taxon>
        <taxon>Bacilli</taxon>
        <taxon>Bacillales</taxon>
        <taxon>Paenibacillaceae</taxon>
        <taxon>Paenibacillus</taxon>
    </lineage>
</organism>
<evidence type="ECO:0000313" key="3">
    <source>
        <dbReference type="EMBL" id="KZS45797.1"/>
    </source>
</evidence>
<feature type="chain" id="PRO_5038456246" description="VWFA domain-containing protein" evidence="1">
    <location>
        <begin position="28"/>
        <end position="1413"/>
    </location>
</feature>
<dbReference type="CDD" id="cd00198">
    <property type="entry name" value="vWFA"/>
    <property type="match status" value="1"/>
</dbReference>
<name>A0A163I528_9BACL</name>
<dbReference type="Gene3D" id="2.60.40.10">
    <property type="entry name" value="Immunoglobulins"/>
    <property type="match status" value="12"/>
</dbReference>
<dbReference type="EMBL" id="LWMH01000001">
    <property type="protein sequence ID" value="KZS45797.1"/>
    <property type="molecule type" value="Genomic_DNA"/>
</dbReference>
<dbReference type="GeneID" id="97552864"/>
<comment type="caution">
    <text evidence="3">The sequence shown here is derived from an EMBL/GenBank/DDBJ whole genome shotgun (WGS) entry which is preliminary data.</text>
</comment>
<gene>
    <name evidence="3" type="ORF">AWU65_07675</name>
</gene>
<proteinExistence type="predicted"/>
<dbReference type="SUPFAM" id="SSF81296">
    <property type="entry name" value="E set domains"/>
    <property type="match status" value="12"/>
</dbReference>
<dbReference type="Proteomes" id="UP000076796">
    <property type="component" value="Unassembled WGS sequence"/>
</dbReference>
<dbReference type="Gene3D" id="3.40.50.410">
    <property type="entry name" value="von Willebrand factor, type A domain"/>
    <property type="match status" value="1"/>
</dbReference>
<dbReference type="SUPFAM" id="SSF53300">
    <property type="entry name" value="vWA-like"/>
    <property type="match status" value="1"/>
</dbReference>
<dbReference type="Pfam" id="PF00092">
    <property type="entry name" value="VWA"/>
    <property type="match status" value="1"/>
</dbReference>
<dbReference type="Pfam" id="PF01833">
    <property type="entry name" value="TIG"/>
    <property type="match status" value="12"/>
</dbReference>
<dbReference type="PANTHER" id="PTHR22625">
    <property type="entry name" value="PLEXIN"/>
    <property type="match status" value="1"/>
</dbReference>
<dbReference type="InterPro" id="IPR013783">
    <property type="entry name" value="Ig-like_fold"/>
</dbReference>
<dbReference type="PANTHER" id="PTHR22625:SF70">
    <property type="entry name" value="PLEXIN A, ISOFORM A"/>
    <property type="match status" value="1"/>
</dbReference>
<feature type="domain" description="VWFA" evidence="2">
    <location>
        <begin position="72"/>
        <end position="261"/>
    </location>
</feature>
<dbReference type="InterPro" id="IPR002909">
    <property type="entry name" value="IPT_dom"/>
</dbReference>
<dbReference type="RefSeq" id="WP_063477981.1">
    <property type="nucleotide sequence ID" value="NZ_CP147845.1"/>
</dbReference>
<evidence type="ECO:0000259" key="2">
    <source>
        <dbReference type="PROSITE" id="PS50234"/>
    </source>
</evidence>
<dbReference type="GO" id="GO:0017154">
    <property type="term" value="F:semaphorin receptor activity"/>
    <property type="evidence" value="ECO:0007669"/>
    <property type="project" value="InterPro"/>
</dbReference>
<dbReference type="PROSITE" id="PS50234">
    <property type="entry name" value="VWFA"/>
    <property type="match status" value="1"/>
</dbReference>
<dbReference type="InterPro" id="IPR014756">
    <property type="entry name" value="Ig_E-set"/>
</dbReference>
<reference evidence="3" key="1">
    <citation type="journal article" date="2016" name="Genome Announc.">
        <title>Draft genomes of two strains of Paenibacillus glucanolyticus with capability to degrade lignocellulose.</title>
        <authorList>
            <person name="Mathews S.L."/>
            <person name="Pawlak J."/>
            <person name="Grunden A.M."/>
        </authorList>
    </citation>
    <scope>NUCLEOTIDE SEQUENCE [LARGE SCALE GENOMIC DNA]</scope>
    <source>
        <strain evidence="3">SLM1</strain>
    </source>
</reference>
<evidence type="ECO:0000313" key="4">
    <source>
        <dbReference type="Proteomes" id="UP000076796"/>
    </source>
</evidence>
<dbReference type="CDD" id="cd00102">
    <property type="entry name" value="IPT"/>
    <property type="match status" value="8"/>
</dbReference>
<dbReference type="InterPro" id="IPR031148">
    <property type="entry name" value="Plexin"/>
</dbReference>
<dbReference type="SMART" id="SM00327">
    <property type="entry name" value="VWA"/>
    <property type="match status" value="1"/>
</dbReference>
<feature type="signal peptide" evidence="1">
    <location>
        <begin position="1"/>
        <end position="27"/>
    </location>
</feature>
<keyword evidence="1" id="KW-0732">Signal</keyword>
<accession>A0A163I528</accession>
<evidence type="ECO:0000256" key="1">
    <source>
        <dbReference type="SAM" id="SignalP"/>
    </source>
</evidence>
<keyword evidence="4" id="KW-1185">Reference proteome</keyword>
<dbReference type="InterPro" id="IPR002035">
    <property type="entry name" value="VWF_A"/>
</dbReference>
<protein>
    <recommendedName>
        <fullName evidence="2">VWFA domain-containing protein</fullName>
    </recommendedName>
</protein>
<dbReference type="OrthoDB" id="1656124at2"/>
<dbReference type="InterPro" id="IPR036465">
    <property type="entry name" value="vWFA_dom_sf"/>
</dbReference>
<sequence>MKFNSKKFIWVLTFLMFIQTVNFPSVNAISGNNDNVQVTKILNPSDILVGGESEVTLNVQGSPDSTFIKPNDIILVIDRSGSMGPNYGPNNGEDKMQNAKEAAKGFIDLVDFNKHRVGIVDFASNVSFKDLSTNPNELKSYINGIQANGGTATKSAIDKAQYMLRNHRSDAQPVIILMTDGQATEPSPEAYARQVALEQANSAKMEGVVFYTIALLLPSENPSTSAPNLLMKEMATTAHHHHFVLGSVGLAEIYAAIVDEIGVASAYDVTVADFISPEFEIVPGSYSDNIPQPTVNGNSISWSFLELKNELLTFKYKIRHKAGVPAGKYPAGNQEISVSYKDYLGQQHNYTIPQPTLNVTYYAPKITSLDQDNGKVDGGEVVIINGEHFQQNATVHFGNTKLDDVEFINSNQLKVITPSGVQGTVPVKVTNDDGQIALSEYRYYANPQILEVVPNKGPQEGGTKVLIKGDYFMPGASVFFDGNAAAVSKNSATALEVISPAGALPTSVDIVVTNPDGSTISRDDAFTYIEGPEIVSIEPKVGARTGGETVTLNGERFKEGMKVFFNATLVPATFVSNNQITLVTPKWVKADVVDITVENPNGQKDVMAKGFTYEDPNPEITSVSPSSGPLSGGTMVYIKGSNLKSGAKLVWGGVEQNSYTYINSGEIRVKSPAWQTAGFVSLKIINPDGKEVVISNAFEYLAPPDPTLISVSPNSGLVSGGTTVTISGTNIPNGTKVFFNEIEVPIQSVNATQVVVVTPEWAVPEKVNVGIQTTSGFSAVLQGAFEYLPLPKPPAPSINSISPASGLVTGGGIISINGSNFVNGLTFNFGQEKLSYTYANSSLIRVKAPAWALPGKVTIKITNPDGQSAEHIDAYEYLPLPGPSLSSVSPNLGPISGGTTVRIIGTNFKSDSKVYLANQEMPATYISANELRIMSPEWPSAESVDVKVLNSDGQSALLSGGFTFEVPPRPPAPTIISVAPNSGPQAGGATVSIKGTNFTADSVIDFGGVTVSGTLLSSSELRIRTPKWDTAATVDISISNSDGQSALLANAYTYIAPPEKPNPVVTSVSPNSADLPGGGLTAIVNGQNFESGAKVHFNDVEISATFLSSNQLRFKTPAWSTVESVTVKVVNPGGKEGSLQNGFSYVTPPPPPGPILSSVTPNTALASTSSLITINGDFFVNGAKVAFNGVEVATTYVNKGQLRVPTPIWSNPETVTLKVINPDGQTAELVNSFSFIADLPPSISSVSPNTSLISGGGLVNVNGANFKNGTKVYFNEEEITTTYVNTSQLRIRIPAWPMASVVDIKVVNPDGQMSLLQGGFTFTAPAPKPAPTVTSASPNTGSKSGGNLITISGTNIQSGAKVEINGVSISATFLSSTQVRIRVPSSSVVGPVSIIIVNPDGQSGTLVEGYTYY</sequence>